<keyword evidence="2" id="KW-1185">Reference proteome</keyword>
<gene>
    <name evidence="1" type="ORF">AZE42_13524</name>
</gene>
<evidence type="ECO:0008006" key="3">
    <source>
        <dbReference type="Google" id="ProtNLM"/>
    </source>
</evidence>
<evidence type="ECO:0000313" key="1">
    <source>
        <dbReference type="EMBL" id="OJA15921.1"/>
    </source>
</evidence>
<dbReference type="Proteomes" id="UP000183567">
    <property type="component" value="Unassembled WGS sequence"/>
</dbReference>
<comment type="caution">
    <text evidence="1">The sequence shown here is derived from an EMBL/GenBank/DDBJ whole genome shotgun (WGS) entry which is preliminary data.</text>
</comment>
<reference evidence="1 2" key="1">
    <citation type="submission" date="2016-03" db="EMBL/GenBank/DDBJ databases">
        <title>Comparative genomics of the ectomycorrhizal sister species Rhizopogon vinicolor and Rhizopogon vesiculosus (Basidiomycota: Boletales) reveals a divergence of the mating type B locus.</title>
        <authorList>
            <person name="Mujic A.B."/>
            <person name="Kuo A."/>
            <person name="Tritt A."/>
            <person name="Lipzen A."/>
            <person name="Chen C."/>
            <person name="Johnson J."/>
            <person name="Sharma A."/>
            <person name="Barry K."/>
            <person name="Grigoriev I.V."/>
            <person name="Spatafora J.W."/>
        </authorList>
    </citation>
    <scope>NUCLEOTIDE SEQUENCE [LARGE SCALE GENOMIC DNA]</scope>
    <source>
        <strain evidence="1 2">AM-OR11-056</strain>
    </source>
</reference>
<proteinExistence type="predicted"/>
<protein>
    <recommendedName>
        <fullName evidence="3">MULE transposase domain-containing protein</fullName>
    </recommendedName>
</protein>
<dbReference type="AlphaFoldDB" id="A0A1J8QR31"/>
<organism evidence="1 2">
    <name type="scientific">Rhizopogon vesiculosus</name>
    <dbReference type="NCBI Taxonomy" id="180088"/>
    <lineage>
        <taxon>Eukaryota</taxon>
        <taxon>Fungi</taxon>
        <taxon>Dikarya</taxon>
        <taxon>Basidiomycota</taxon>
        <taxon>Agaricomycotina</taxon>
        <taxon>Agaricomycetes</taxon>
        <taxon>Agaricomycetidae</taxon>
        <taxon>Boletales</taxon>
        <taxon>Suillineae</taxon>
        <taxon>Rhizopogonaceae</taxon>
        <taxon>Rhizopogon</taxon>
    </lineage>
</organism>
<accession>A0A1J8QR31</accession>
<dbReference type="OrthoDB" id="3268409at2759"/>
<dbReference type="EMBL" id="LVVM01002788">
    <property type="protein sequence ID" value="OJA15921.1"/>
    <property type="molecule type" value="Genomic_DNA"/>
</dbReference>
<sequence length="215" mass="25120">MTTSMAYRLLGAKRISIDTSFKRLHGWQEFEIEAWDNEHMRSVTGARAFTTSQTAQAHLILFRRIFQIAEEDTGLPVSFYHIHGSGYESIVADGHMGQGLGLGMFCIELCRNNRMFCIYERNRRLCDLEPYDHLRRFYRVCITHFKRNVFALHKYVKSEVYSAMLSLASSEPHPDINKTLAIIRRGGRKAQAWLKDKLETNKNHLESMPINYKWQ</sequence>
<evidence type="ECO:0000313" key="2">
    <source>
        <dbReference type="Proteomes" id="UP000183567"/>
    </source>
</evidence>
<name>A0A1J8QR31_9AGAM</name>